<dbReference type="PROSITE" id="PS50102">
    <property type="entry name" value="RRM"/>
    <property type="match status" value="1"/>
</dbReference>
<keyword evidence="1" id="KW-0677">Repeat</keyword>
<evidence type="ECO:0000259" key="6">
    <source>
        <dbReference type="PROSITE" id="PS50102"/>
    </source>
</evidence>
<evidence type="ECO:0000256" key="3">
    <source>
        <dbReference type="ARBA" id="ARBA00023254"/>
    </source>
</evidence>
<dbReference type="SUPFAM" id="SSF54928">
    <property type="entry name" value="RNA-binding domain, RBD"/>
    <property type="match status" value="1"/>
</dbReference>
<dbReference type="InterPro" id="IPR035979">
    <property type="entry name" value="RBD_domain_sf"/>
</dbReference>
<evidence type="ECO:0000256" key="5">
    <source>
        <dbReference type="SAM" id="MobiDB-lite"/>
    </source>
</evidence>
<sequence>MDDLDLSGLPTQLEDMEDDFFGSRGWMELDFEPKESLNIGISDVVPVNGIGHYGLPNGVPTVAGEHPYREHPSRTLFDNPLETDINQGTLVVFNLDASVSNDDLRQIFGAYGEVKEIRETPPKRHHKFIEFYDVRAAEAALKALNRSDIAGKRIKLEPSRPGGSRRKPVEHNPLQGFSRSPGLGNLSPVKTNYMPGVASILPSHVPNPARIAPIVKDQGTISHASQVIGNVKSTQGVGYQQCNTFPEQKLSASPGPMSSFDESNSNSSGIGTLFGPQFLWGNPTPYSIAPVLPGQHLWGTLLHPGTRHFGYFPDSPETSFMNPVAFGGLGLSGKTASYVMNVGAHPAMSVGVALPGNMPESGSPRPRMMPLSRNGSMFFGNSTFQGTGLTGNEGLLECGRTVEVEGWSTVYTSKMLLAAIDEFHRGTCDFLCLQIDFKVILLRKLDTLFCNFHPNETDVLCPLFAE</sequence>
<dbReference type="SMART" id="SM00360">
    <property type="entry name" value="RRM"/>
    <property type="match status" value="1"/>
</dbReference>
<dbReference type="InterPro" id="IPR007201">
    <property type="entry name" value="Mei2-like_Rrm_C"/>
</dbReference>
<evidence type="ECO:0000256" key="4">
    <source>
        <dbReference type="PROSITE-ProRule" id="PRU00176"/>
    </source>
</evidence>
<dbReference type="AlphaFoldDB" id="A0A7J0DMY6"/>
<dbReference type="Pfam" id="PF00076">
    <property type="entry name" value="RRM_1"/>
    <property type="match status" value="1"/>
</dbReference>
<organism evidence="7 8">
    <name type="scientific">Actinidia rufa</name>
    <dbReference type="NCBI Taxonomy" id="165716"/>
    <lineage>
        <taxon>Eukaryota</taxon>
        <taxon>Viridiplantae</taxon>
        <taxon>Streptophyta</taxon>
        <taxon>Embryophyta</taxon>
        <taxon>Tracheophyta</taxon>
        <taxon>Spermatophyta</taxon>
        <taxon>Magnoliopsida</taxon>
        <taxon>eudicotyledons</taxon>
        <taxon>Gunneridae</taxon>
        <taxon>Pentapetalae</taxon>
        <taxon>asterids</taxon>
        <taxon>Ericales</taxon>
        <taxon>Actinidiaceae</taxon>
        <taxon>Actinidia</taxon>
    </lineage>
</organism>
<protein>
    <recommendedName>
        <fullName evidence="6">RRM domain-containing protein</fullName>
    </recommendedName>
</protein>
<dbReference type="GO" id="GO:0003723">
    <property type="term" value="F:RNA binding"/>
    <property type="evidence" value="ECO:0007669"/>
    <property type="project" value="UniProtKB-UniRule"/>
</dbReference>
<dbReference type="GO" id="GO:0051321">
    <property type="term" value="P:meiotic cell cycle"/>
    <property type="evidence" value="ECO:0007669"/>
    <property type="project" value="UniProtKB-KW"/>
</dbReference>
<evidence type="ECO:0000313" key="7">
    <source>
        <dbReference type="EMBL" id="GFS38635.1"/>
    </source>
</evidence>
<dbReference type="InterPro" id="IPR012677">
    <property type="entry name" value="Nucleotide-bd_a/b_plait_sf"/>
</dbReference>
<dbReference type="InterPro" id="IPR000504">
    <property type="entry name" value="RRM_dom"/>
</dbReference>
<accession>A0A7J0DMY6</accession>
<keyword evidence="3" id="KW-0469">Meiosis</keyword>
<dbReference type="Pfam" id="PF04059">
    <property type="entry name" value="RRM_2"/>
    <property type="match status" value="1"/>
</dbReference>
<proteinExistence type="predicted"/>
<keyword evidence="2 4" id="KW-0694">RNA-binding</keyword>
<dbReference type="EMBL" id="BJWL01000313">
    <property type="protein sequence ID" value="GFS38635.1"/>
    <property type="molecule type" value="Genomic_DNA"/>
</dbReference>
<comment type="caution">
    <text evidence="7">The sequence shown here is derived from an EMBL/GenBank/DDBJ whole genome shotgun (WGS) entry which is preliminary data.</text>
</comment>
<feature type="domain" description="RRM" evidence="6">
    <location>
        <begin position="88"/>
        <end position="161"/>
    </location>
</feature>
<reference evidence="8" key="1">
    <citation type="submission" date="2019-07" db="EMBL/GenBank/DDBJ databases">
        <title>De Novo Assembly of kiwifruit Actinidia rufa.</title>
        <authorList>
            <person name="Sugita-Konishi S."/>
            <person name="Sato K."/>
            <person name="Mori E."/>
            <person name="Abe Y."/>
            <person name="Kisaki G."/>
            <person name="Hamano K."/>
            <person name="Suezawa K."/>
            <person name="Otani M."/>
            <person name="Fukuda T."/>
            <person name="Manabe T."/>
            <person name="Gomi K."/>
            <person name="Tabuchi M."/>
            <person name="Akimitsu K."/>
            <person name="Kataoka I."/>
        </authorList>
    </citation>
    <scope>NUCLEOTIDE SEQUENCE [LARGE SCALE GENOMIC DNA]</scope>
    <source>
        <strain evidence="8">cv. Fuchu</strain>
    </source>
</reference>
<dbReference type="CDD" id="cd12529">
    <property type="entry name" value="RRM2_MEI2_like"/>
    <property type="match status" value="1"/>
</dbReference>
<feature type="region of interest" description="Disordered" evidence="5">
    <location>
        <begin position="154"/>
        <end position="185"/>
    </location>
</feature>
<name>A0A7J0DMY6_9ERIC</name>
<dbReference type="PANTHER" id="PTHR23189">
    <property type="entry name" value="RNA RECOGNITION MOTIF-CONTAINING"/>
    <property type="match status" value="1"/>
</dbReference>
<dbReference type="Gene3D" id="3.30.70.330">
    <property type="match status" value="1"/>
</dbReference>
<evidence type="ECO:0000256" key="1">
    <source>
        <dbReference type="ARBA" id="ARBA00022737"/>
    </source>
</evidence>
<dbReference type="Proteomes" id="UP000585474">
    <property type="component" value="Unassembled WGS sequence"/>
</dbReference>
<keyword evidence="8" id="KW-1185">Reference proteome</keyword>
<dbReference type="FunFam" id="3.30.70.330:FF:000101">
    <property type="entry name" value="Protein MEI2-like 1"/>
    <property type="match status" value="1"/>
</dbReference>
<gene>
    <name evidence="7" type="ORF">Acr_00g0058700</name>
</gene>
<dbReference type="OrthoDB" id="417481at2759"/>
<evidence type="ECO:0000256" key="2">
    <source>
        <dbReference type="ARBA" id="ARBA00022884"/>
    </source>
</evidence>
<evidence type="ECO:0000313" key="8">
    <source>
        <dbReference type="Proteomes" id="UP000585474"/>
    </source>
</evidence>